<dbReference type="RefSeq" id="WP_074703494.1">
    <property type="nucleotide sequence ID" value="NZ_CP018865.1"/>
</dbReference>
<protein>
    <submittedName>
        <fullName evidence="1">Uncharacterized protein</fullName>
    </submittedName>
</protein>
<organism evidence="1 2">
    <name type="scientific">Crystallibacter crystallopoietes</name>
    <dbReference type="NCBI Taxonomy" id="37928"/>
    <lineage>
        <taxon>Bacteria</taxon>
        <taxon>Bacillati</taxon>
        <taxon>Actinomycetota</taxon>
        <taxon>Actinomycetes</taxon>
        <taxon>Micrococcales</taxon>
        <taxon>Micrococcaceae</taxon>
        <taxon>Crystallibacter</taxon>
    </lineage>
</organism>
<name>A0A1H1HVB5_9MICC</name>
<sequence>MKDFTDNESLPGAGEDDAEIIAQTLQMLKELDNTPLTEMSPLFYQHWFEQLNMATRDLLRILGHDPDA</sequence>
<gene>
    <name evidence="1" type="ORF">SAMN04489742_4693</name>
</gene>
<keyword evidence="2" id="KW-1185">Reference proteome</keyword>
<proteinExistence type="predicted"/>
<evidence type="ECO:0000313" key="1">
    <source>
        <dbReference type="EMBL" id="SDR29360.1"/>
    </source>
</evidence>
<dbReference type="KEGG" id="acry:AC20117_22825"/>
<evidence type="ECO:0000313" key="2">
    <source>
        <dbReference type="Proteomes" id="UP000181917"/>
    </source>
</evidence>
<dbReference type="Proteomes" id="UP000181917">
    <property type="component" value="Unassembled WGS sequence"/>
</dbReference>
<reference evidence="1 2" key="1">
    <citation type="submission" date="2016-10" db="EMBL/GenBank/DDBJ databases">
        <authorList>
            <person name="de Groot N.N."/>
        </authorList>
    </citation>
    <scope>NUCLEOTIDE SEQUENCE [LARGE SCALE GENOMIC DNA]</scope>
    <source>
        <strain evidence="1 2">DSM 20117</strain>
    </source>
</reference>
<dbReference type="EMBL" id="FNKH01000003">
    <property type="protein sequence ID" value="SDR29360.1"/>
    <property type="molecule type" value="Genomic_DNA"/>
</dbReference>
<accession>A0A1H1HVB5</accession>
<dbReference type="OrthoDB" id="4951465at2"/>
<dbReference type="AlphaFoldDB" id="A0A1H1HVB5"/>